<dbReference type="RefSeq" id="WP_188787805.1">
    <property type="nucleotide sequence ID" value="NZ_BMJV01000001.1"/>
</dbReference>
<proteinExistence type="predicted"/>
<dbReference type="CDD" id="cd07178">
    <property type="entry name" value="terB_like_YebE"/>
    <property type="match status" value="1"/>
</dbReference>
<dbReference type="AlphaFoldDB" id="A0A8J2ZFT6"/>
<dbReference type="EMBL" id="BMJV01000001">
    <property type="protein sequence ID" value="GGG59094.1"/>
    <property type="molecule type" value="Genomic_DNA"/>
</dbReference>
<protein>
    <submittedName>
        <fullName evidence="1">Uncharacterized protein</fullName>
    </submittedName>
</protein>
<comment type="caution">
    <text evidence="1">The sequence shown here is derived from an EMBL/GenBank/DDBJ whole genome shotgun (WGS) entry which is preliminary data.</text>
</comment>
<dbReference type="InterPro" id="IPR007486">
    <property type="entry name" value="YebE"/>
</dbReference>
<keyword evidence="2" id="KW-1185">Reference proteome</keyword>
<dbReference type="Gene3D" id="1.10.3680.10">
    <property type="entry name" value="TerB-like"/>
    <property type="match status" value="1"/>
</dbReference>
<reference evidence="1" key="2">
    <citation type="submission" date="2020-09" db="EMBL/GenBank/DDBJ databases">
        <authorList>
            <person name="Sun Q."/>
            <person name="Zhou Y."/>
        </authorList>
    </citation>
    <scope>NUCLEOTIDE SEQUENCE</scope>
    <source>
        <strain evidence="1">CGMCC 1.15762</strain>
    </source>
</reference>
<organism evidence="1 2">
    <name type="scientific">Salipiger pallidus</name>
    <dbReference type="NCBI Taxonomy" id="1775170"/>
    <lineage>
        <taxon>Bacteria</taxon>
        <taxon>Pseudomonadati</taxon>
        <taxon>Pseudomonadota</taxon>
        <taxon>Alphaproteobacteria</taxon>
        <taxon>Rhodobacterales</taxon>
        <taxon>Roseobacteraceae</taxon>
        <taxon>Salipiger</taxon>
    </lineage>
</organism>
<gene>
    <name evidence="1" type="ORF">GCM10011415_01150</name>
</gene>
<sequence>MGMMKTLAKVAIGYAAARGVDRMSGGRGIGGLMGGKAQLKGSEPGTAQQAQLGQMMGGGGLSDMVAKFQQGGLGAMMGGAGQGAGLAGMLSAAGGAAAAGGAGVGALLDQFNKTGATSPEAEAIAGLMLRAMIQAAKSDGEIDAAEKARIVESVGEDATPEDMAFVRDQLSAPLDPEGLAKDTPETAKPQVYSAALMTIVVDTDEEAEFLDRLAKSMGLSETVVNQLHMQMGVQPLYA</sequence>
<evidence type="ECO:0000313" key="1">
    <source>
        <dbReference type="EMBL" id="GGG59094.1"/>
    </source>
</evidence>
<dbReference type="InterPro" id="IPR029024">
    <property type="entry name" value="TerB-like"/>
</dbReference>
<dbReference type="SUPFAM" id="SSF158682">
    <property type="entry name" value="TerB-like"/>
    <property type="match status" value="1"/>
</dbReference>
<accession>A0A8J2ZFT6</accession>
<evidence type="ECO:0000313" key="2">
    <source>
        <dbReference type="Proteomes" id="UP000617145"/>
    </source>
</evidence>
<dbReference type="Proteomes" id="UP000617145">
    <property type="component" value="Unassembled WGS sequence"/>
</dbReference>
<dbReference type="Pfam" id="PF04391">
    <property type="entry name" value="DUF533"/>
    <property type="match status" value="1"/>
</dbReference>
<reference evidence="1" key="1">
    <citation type="journal article" date="2014" name="Int. J. Syst. Evol. Microbiol.">
        <title>Complete genome sequence of Corynebacterium casei LMG S-19264T (=DSM 44701T), isolated from a smear-ripened cheese.</title>
        <authorList>
            <consortium name="US DOE Joint Genome Institute (JGI-PGF)"/>
            <person name="Walter F."/>
            <person name="Albersmeier A."/>
            <person name="Kalinowski J."/>
            <person name="Ruckert C."/>
        </authorList>
    </citation>
    <scope>NUCLEOTIDE SEQUENCE</scope>
    <source>
        <strain evidence="1">CGMCC 1.15762</strain>
    </source>
</reference>
<name>A0A8J2ZFT6_9RHOB</name>